<dbReference type="EMBL" id="BK015217">
    <property type="protein sequence ID" value="DAD96468.1"/>
    <property type="molecule type" value="Genomic_DNA"/>
</dbReference>
<protein>
    <submittedName>
        <fullName evidence="1">Uncharacterized protein</fullName>
    </submittedName>
</protein>
<sequence length="166" mass="18017">MINRYSLADHLVKITFPENVTVGGINIGGTVLSIGGPGNNGQTGSFTGEITVERATDTWSTEGDPTGSWVHNKSLNRTGSVSMQLRQVSDDVVRLQMLAQVFENGDFPGCKIEVFSAADTVARAEDCYITRIPSQVFGDTAAMQTWAWTAGRVTFPATINWPTERM</sequence>
<evidence type="ECO:0000313" key="1">
    <source>
        <dbReference type="EMBL" id="DAD96468.1"/>
    </source>
</evidence>
<name>A0A8S5NQ09_9CAUD</name>
<reference evidence="1" key="1">
    <citation type="journal article" date="2021" name="Proc. Natl. Acad. Sci. U.S.A.">
        <title>A Catalog of Tens of Thousands of Viruses from Human Metagenomes Reveals Hidden Associations with Chronic Diseases.</title>
        <authorList>
            <person name="Tisza M.J."/>
            <person name="Buck C.B."/>
        </authorList>
    </citation>
    <scope>NUCLEOTIDE SEQUENCE</scope>
    <source>
        <strain evidence="1">Ctj3P51</strain>
    </source>
</reference>
<accession>A0A8S5NQ09</accession>
<organism evidence="1">
    <name type="scientific">Myoviridae sp. ctj3P51</name>
    <dbReference type="NCBI Taxonomy" id="2826687"/>
    <lineage>
        <taxon>Viruses</taxon>
        <taxon>Duplodnaviria</taxon>
        <taxon>Heunggongvirae</taxon>
        <taxon>Uroviricota</taxon>
        <taxon>Caudoviricetes</taxon>
    </lineage>
</organism>
<proteinExistence type="predicted"/>